<evidence type="ECO:0000256" key="3">
    <source>
        <dbReference type="ARBA" id="ARBA00022692"/>
    </source>
</evidence>
<feature type="transmembrane region" description="Helical" evidence="8">
    <location>
        <begin position="16"/>
        <end position="42"/>
    </location>
</feature>
<dbReference type="NCBIfam" id="TIGR02046">
    <property type="entry name" value="sdhC_b558_fam"/>
    <property type="match status" value="1"/>
</dbReference>
<dbReference type="PATRIC" id="fig|945713.3.peg.2305"/>
<feature type="transmembrane region" description="Helical" evidence="8">
    <location>
        <begin position="198"/>
        <end position="221"/>
    </location>
</feature>
<dbReference type="InterPro" id="IPR034804">
    <property type="entry name" value="SQR/QFR_C/D"/>
</dbReference>
<evidence type="ECO:0000313" key="9">
    <source>
        <dbReference type="EMBL" id="AFH50002.1"/>
    </source>
</evidence>
<evidence type="ECO:0000256" key="5">
    <source>
        <dbReference type="ARBA" id="ARBA00022989"/>
    </source>
</evidence>
<evidence type="ECO:0000256" key="7">
    <source>
        <dbReference type="ARBA" id="ARBA00023136"/>
    </source>
</evidence>
<dbReference type="HOGENOM" id="CLU_077968_0_1_10"/>
<name>I0ALZ5_IGNAJ</name>
<dbReference type="RefSeq" id="WP_014561151.1">
    <property type="nucleotide sequence ID" value="NC_017464.1"/>
</dbReference>
<dbReference type="InterPro" id="IPR011138">
    <property type="entry name" value="Cytochrome_b-558"/>
</dbReference>
<sequence length="225" mass="26065">MGWFTTFVNSSLGKKFIMAITGSFLIIFLIIHLIGNITLYFGPDAFNGYVKTLDVIKPLIRVIELVLLSAFVFHIFNGVRLWWENKKARPVTYKVNGSPENTTLFSRTMFVSGSIIFIFLVLHLGTFFWRFNVHDPQQLADSHQYYDIVVGFFQIWWYVLLYIVAMVLLGFHLNHGFQSAFQTFGWNHKKYTPLIKKIGTAYAIIMAVGFASMPIYFFFFYGGNQ</sequence>
<protein>
    <submittedName>
        <fullName evidence="9">Succinate dehydrogenase cytochrome b-556 subunit</fullName>
    </submittedName>
</protein>
<dbReference type="AlphaFoldDB" id="I0ALZ5"/>
<dbReference type="CDD" id="cd03498">
    <property type="entry name" value="SQR_TypeB_2_TM"/>
    <property type="match status" value="1"/>
</dbReference>
<dbReference type="GO" id="GO:0016020">
    <property type="term" value="C:membrane"/>
    <property type="evidence" value="ECO:0007669"/>
    <property type="project" value="UniProtKB-SubCell"/>
</dbReference>
<keyword evidence="6" id="KW-0408">Iron</keyword>
<keyword evidence="5 8" id="KW-1133">Transmembrane helix</keyword>
<dbReference type="KEGG" id="ial:IALB_2299"/>
<dbReference type="eggNOG" id="ENOG502Z7RU">
    <property type="taxonomic scope" value="Bacteria"/>
</dbReference>
<dbReference type="Proteomes" id="UP000007394">
    <property type="component" value="Chromosome"/>
</dbReference>
<gene>
    <name evidence="9" type="primary">sdhC</name>
    <name evidence="9" type="ordered locus">IALB_2299</name>
</gene>
<accession>I0ALZ5</accession>
<evidence type="ECO:0000256" key="6">
    <source>
        <dbReference type="ARBA" id="ARBA00023004"/>
    </source>
</evidence>
<feature type="transmembrane region" description="Helical" evidence="8">
    <location>
        <begin position="62"/>
        <end position="83"/>
    </location>
</feature>
<dbReference type="STRING" id="945713.IALB_2299"/>
<dbReference type="SUPFAM" id="SSF81343">
    <property type="entry name" value="Fumarate reductase respiratory complex transmembrane subunits"/>
    <property type="match status" value="1"/>
</dbReference>
<organism evidence="9 10">
    <name type="scientific">Ignavibacterium album (strain DSM 19864 / JCM 16511 / NBRC 101810 / Mat9-16)</name>
    <dbReference type="NCBI Taxonomy" id="945713"/>
    <lineage>
        <taxon>Bacteria</taxon>
        <taxon>Pseudomonadati</taxon>
        <taxon>Ignavibacteriota</taxon>
        <taxon>Ignavibacteria</taxon>
        <taxon>Ignavibacteriales</taxon>
        <taxon>Ignavibacteriaceae</taxon>
        <taxon>Ignavibacterium</taxon>
    </lineage>
</organism>
<dbReference type="Pfam" id="PF01127">
    <property type="entry name" value="Sdh_cyt"/>
    <property type="match status" value="2"/>
</dbReference>
<proteinExistence type="predicted"/>
<keyword evidence="4" id="KW-0479">Metal-binding</keyword>
<feature type="transmembrane region" description="Helical" evidence="8">
    <location>
        <begin position="104"/>
        <end position="129"/>
    </location>
</feature>
<evidence type="ECO:0000256" key="4">
    <source>
        <dbReference type="ARBA" id="ARBA00022723"/>
    </source>
</evidence>
<dbReference type="OrthoDB" id="9802842at2"/>
<dbReference type="GO" id="GO:0046872">
    <property type="term" value="F:metal ion binding"/>
    <property type="evidence" value="ECO:0007669"/>
    <property type="project" value="UniProtKB-KW"/>
</dbReference>
<feature type="transmembrane region" description="Helical" evidence="8">
    <location>
        <begin position="155"/>
        <end position="177"/>
    </location>
</feature>
<evidence type="ECO:0000313" key="10">
    <source>
        <dbReference type="Proteomes" id="UP000007394"/>
    </source>
</evidence>
<evidence type="ECO:0000256" key="2">
    <source>
        <dbReference type="ARBA" id="ARBA00022617"/>
    </source>
</evidence>
<evidence type="ECO:0000256" key="8">
    <source>
        <dbReference type="SAM" id="Phobius"/>
    </source>
</evidence>
<keyword evidence="3 8" id="KW-0812">Transmembrane</keyword>
<keyword evidence="7 8" id="KW-0472">Membrane</keyword>
<evidence type="ECO:0000256" key="1">
    <source>
        <dbReference type="ARBA" id="ARBA00004370"/>
    </source>
</evidence>
<dbReference type="InterPro" id="IPR000701">
    <property type="entry name" value="SuccDH_FuR_B_TM-su"/>
</dbReference>
<keyword evidence="10" id="KW-1185">Reference proteome</keyword>
<dbReference type="Gene3D" id="1.20.1300.10">
    <property type="entry name" value="Fumarate reductase/succinate dehydrogenase, transmembrane subunit"/>
    <property type="match status" value="1"/>
</dbReference>
<reference evidence="9 10" key="1">
    <citation type="journal article" date="2012" name="Front. Microbiol.">
        <title>Complete genome of Ignavibacterium album, a metabolically versatile, flagellated, facultative anaerobe from the phylum Chlorobi.</title>
        <authorList>
            <person name="Liu Z."/>
            <person name="Frigaard N.-U."/>
            <person name="Vogl K."/>
            <person name="Iino T."/>
            <person name="Ohkuma M."/>
            <person name="Overmann J."/>
            <person name="Bryant D.A."/>
        </authorList>
    </citation>
    <scope>NUCLEOTIDE SEQUENCE [LARGE SCALE GENOMIC DNA]</scope>
    <source>
        <strain evidence="10">DSM 19864 / JCM 16511 / NBRC 101810 / Mat9-16</strain>
    </source>
</reference>
<dbReference type="EMBL" id="CP003418">
    <property type="protein sequence ID" value="AFH50002.1"/>
    <property type="molecule type" value="Genomic_DNA"/>
</dbReference>
<keyword evidence="2" id="KW-0349">Heme</keyword>
<comment type="subcellular location">
    <subcellularLocation>
        <location evidence="1">Membrane</location>
    </subcellularLocation>
</comment>